<dbReference type="Proteomes" id="UP000188605">
    <property type="component" value="Unassembled WGS sequence"/>
</dbReference>
<sequence length="404" mass="43331">MSDGMLSQEEINALLGGIDLQEDTSANGGSTGGLTGEEVDVLGEIGNINMGTAATTLFMLLNHKVEITAPQVSFLTTAEFKETITPDLIAVSIDYVKGLLGTNLMILKADDVKAIADLMMGGTGAISNDAINEFHLSAISEAMNQMMGSSSTSMSQMFDKIIDISPPNAVELGAAVDKFDTLITQEEPIVKISFRMRILEDIIDTELMQVFPLSFAKSLVNNLLKKEPDVISSNTDSILSDAESLNNPTQDQNHAAPPPGYGAPPPGYGAPPPGYGAPPYGTPPGYIHTPQDMYSGPSVFSPNVEVKVPNFGSFDEQLTPMGRENIDLLMDVSLQVSVELGRTKRKIRDILEFTQGSVVELDKLVGEPIDLLVNGKFVASGEVVVIDENFGIRILSIIKPENRI</sequence>
<evidence type="ECO:0000313" key="1">
    <source>
        <dbReference type="EMBL" id="ONI40992.1"/>
    </source>
</evidence>
<name>A0ACC8XDM5_9FIRM</name>
<evidence type="ECO:0000313" key="2">
    <source>
        <dbReference type="Proteomes" id="UP000188605"/>
    </source>
</evidence>
<protein>
    <submittedName>
        <fullName evidence="1">Uncharacterized protein</fullName>
    </submittedName>
</protein>
<accession>A0ACC8XDM5</accession>
<reference evidence="1" key="1">
    <citation type="submission" date="2016-08" db="EMBL/GenBank/DDBJ databases">
        <authorList>
            <person name="Ngugi D.K."/>
            <person name="Miyake S."/>
            <person name="Stingl U."/>
        </authorList>
    </citation>
    <scope>NUCLEOTIDE SEQUENCE</scope>
    <source>
        <strain evidence="1">SCG-B11WGA-EpuloA1</strain>
    </source>
</reference>
<dbReference type="EMBL" id="LJDB01000043">
    <property type="protein sequence ID" value="ONI40992.1"/>
    <property type="molecule type" value="Genomic_DNA"/>
</dbReference>
<comment type="caution">
    <text evidence="1">The sequence shown here is derived from an EMBL/GenBank/DDBJ whole genome shotgun (WGS) entry which is preliminary data.</text>
</comment>
<organism evidence="1 2">
    <name type="scientific">Candidatus Epulonipiscium fishelsonii</name>
    <dbReference type="NCBI Taxonomy" id="77094"/>
    <lineage>
        <taxon>Bacteria</taxon>
        <taxon>Bacillati</taxon>
        <taxon>Bacillota</taxon>
        <taxon>Clostridia</taxon>
        <taxon>Lachnospirales</taxon>
        <taxon>Lachnospiraceae</taxon>
        <taxon>Candidatus Epulonipiscium</taxon>
    </lineage>
</organism>
<keyword evidence="2" id="KW-1185">Reference proteome</keyword>
<gene>
    <name evidence="1" type="ORF">AN396_04330</name>
</gene>
<proteinExistence type="predicted"/>